<keyword evidence="3" id="KW-1185">Reference proteome</keyword>
<evidence type="ECO:0000313" key="2">
    <source>
        <dbReference type="EMBL" id="EMD35088.1"/>
    </source>
</evidence>
<feature type="compositionally biased region" description="Basic and acidic residues" evidence="1">
    <location>
        <begin position="711"/>
        <end position="720"/>
    </location>
</feature>
<evidence type="ECO:0000256" key="1">
    <source>
        <dbReference type="SAM" id="MobiDB-lite"/>
    </source>
</evidence>
<gene>
    <name evidence="2" type="ORF">CERSUDRAFT_97000</name>
</gene>
<feature type="compositionally biased region" description="Low complexity" evidence="1">
    <location>
        <begin position="721"/>
        <end position="734"/>
    </location>
</feature>
<evidence type="ECO:0000313" key="3">
    <source>
        <dbReference type="Proteomes" id="UP000016930"/>
    </source>
</evidence>
<proteinExistence type="predicted"/>
<dbReference type="EMBL" id="KB445801">
    <property type="protein sequence ID" value="EMD35088.1"/>
    <property type="molecule type" value="Genomic_DNA"/>
</dbReference>
<dbReference type="AlphaFoldDB" id="M2QDH2"/>
<dbReference type="OrthoDB" id="2631524at2759"/>
<feature type="region of interest" description="Disordered" evidence="1">
    <location>
        <begin position="711"/>
        <end position="737"/>
    </location>
</feature>
<dbReference type="HOGENOM" id="CLU_355634_0_0_1"/>
<protein>
    <submittedName>
        <fullName evidence="2">Uncharacterized protein</fullName>
    </submittedName>
</protein>
<dbReference type="Proteomes" id="UP000016930">
    <property type="component" value="Unassembled WGS sequence"/>
</dbReference>
<organism evidence="2 3">
    <name type="scientific">Ceriporiopsis subvermispora (strain B)</name>
    <name type="common">White-rot fungus</name>
    <name type="synonym">Gelatoporia subvermispora</name>
    <dbReference type="NCBI Taxonomy" id="914234"/>
    <lineage>
        <taxon>Eukaryota</taxon>
        <taxon>Fungi</taxon>
        <taxon>Dikarya</taxon>
        <taxon>Basidiomycota</taxon>
        <taxon>Agaricomycotina</taxon>
        <taxon>Agaricomycetes</taxon>
        <taxon>Polyporales</taxon>
        <taxon>Gelatoporiaceae</taxon>
        <taxon>Gelatoporia</taxon>
    </lineage>
</organism>
<reference evidence="2 3" key="1">
    <citation type="journal article" date="2012" name="Proc. Natl. Acad. Sci. U.S.A.">
        <title>Comparative genomics of Ceriporiopsis subvermispora and Phanerochaete chrysosporium provide insight into selective ligninolysis.</title>
        <authorList>
            <person name="Fernandez-Fueyo E."/>
            <person name="Ruiz-Duenas F.J."/>
            <person name="Ferreira P."/>
            <person name="Floudas D."/>
            <person name="Hibbett D.S."/>
            <person name="Canessa P."/>
            <person name="Larrondo L.F."/>
            <person name="James T.Y."/>
            <person name="Seelenfreund D."/>
            <person name="Lobos S."/>
            <person name="Polanco R."/>
            <person name="Tello M."/>
            <person name="Honda Y."/>
            <person name="Watanabe T."/>
            <person name="Watanabe T."/>
            <person name="Ryu J.S."/>
            <person name="Kubicek C.P."/>
            <person name="Schmoll M."/>
            <person name="Gaskell J."/>
            <person name="Hammel K.E."/>
            <person name="St John F.J."/>
            <person name="Vanden Wymelenberg A."/>
            <person name="Sabat G."/>
            <person name="Splinter BonDurant S."/>
            <person name="Syed K."/>
            <person name="Yadav J.S."/>
            <person name="Doddapaneni H."/>
            <person name="Subramanian V."/>
            <person name="Lavin J.L."/>
            <person name="Oguiza J.A."/>
            <person name="Perez G."/>
            <person name="Pisabarro A.G."/>
            <person name="Ramirez L."/>
            <person name="Santoyo F."/>
            <person name="Master E."/>
            <person name="Coutinho P.M."/>
            <person name="Henrissat B."/>
            <person name="Lombard V."/>
            <person name="Magnuson J.K."/>
            <person name="Kuees U."/>
            <person name="Hori C."/>
            <person name="Igarashi K."/>
            <person name="Samejima M."/>
            <person name="Held B.W."/>
            <person name="Barry K.W."/>
            <person name="LaButti K.M."/>
            <person name="Lapidus A."/>
            <person name="Lindquist E.A."/>
            <person name="Lucas S.M."/>
            <person name="Riley R."/>
            <person name="Salamov A.A."/>
            <person name="Hoffmeister D."/>
            <person name="Schwenk D."/>
            <person name="Hadar Y."/>
            <person name="Yarden O."/>
            <person name="de Vries R.P."/>
            <person name="Wiebenga A."/>
            <person name="Stenlid J."/>
            <person name="Eastwood D."/>
            <person name="Grigoriev I.V."/>
            <person name="Berka R.M."/>
            <person name="Blanchette R.A."/>
            <person name="Kersten P."/>
            <person name="Martinez A.T."/>
            <person name="Vicuna R."/>
            <person name="Cullen D."/>
        </authorList>
    </citation>
    <scope>NUCLEOTIDE SEQUENCE [LARGE SCALE GENOMIC DNA]</scope>
    <source>
        <strain evidence="2 3">B</strain>
    </source>
</reference>
<sequence>MPDLTVRWKARNCSPQQPLSVALAVQEYVDHQLRLAAAETGGYAELDWQREDLRGMDKSARLEHKAQLCDRFPAMLSGRHYKNLSSQEWLPMYIVWVSIPRSKLSDTPYEAALVFCNVMWQSEAGPLGLSFYSNHQDIDHVLGYVACDGSEPIKQPDNVPKLLDFSRVTRFLLEYGRNSQKKTILKDSKDPRKPLTEVCIRAGMHVGSCKQARAGWEMGILDYTCMSFEVYKEQQESTTAAQQDGQTPGEICEVQKEQSFAKRGQHRSAYHMTARRGPSSNDEDSLVPEDDFAITILGLPAQLKPQEVFANIYGMFLVDRFWRIPGPSSTSPMVTFYVPSCDAAWSSKPQFYHRGRCVSCGPPVGRLGIHYTGRLNYTIDGTSLRAALSGNHFERYKQALSVAVKRAFKNPELAVELALDILDDDGTCDGTIGSALRSAAHRGADEYRVAFQEAWRRRDPALPTDATPYPCEDEQEDDLVRELGMTPVTVGKNVRSLLKEIGAYCNAEVHARSILLQAPASNKTSNVPRFEGFCRAVAFVIPVLAETNVSMRQYTRRYPKVVWVEETSSIVLREPEPCVEHGEQGDCTCWVPRYLNYAAKEYSKAHPKFDLSNLVLTCEACIGVLTGIFEVTDAEAGTDTTGHVCKRQIVVYEAERHEEPECTDLPLVKDVTRNELHDMDIFEQSSPSPLQAPNEPELPVDHSVQAEDDTVMRDDSHSGHSESPSSADTSSPIPLVLSDRDRSEHGIASTQANIEDLPMDDLLLHCAGLLKRRRDTDQAAISKQLSALNENNTCLQDAVAHLSRAEDELRSALIAREEEATESEHRMREKDELLHKKDAQIYQLQNSLKARDRRAGEMEDTINSLNQQLLETNSILAELRAFVVRSVSAAGVCRAADPEEDPSPEGAPARKRARMDRWTPVQRTME</sequence>
<name>M2QDH2_CERS8</name>
<feature type="region of interest" description="Disordered" evidence="1">
    <location>
        <begin position="260"/>
        <end position="285"/>
    </location>
</feature>
<accession>M2QDH2</accession>
<feature type="region of interest" description="Disordered" evidence="1">
    <location>
        <begin position="895"/>
        <end position="926"/>
    </location>
</feature>